<proteinExistence type="inferred from homology"/>
<evidence type="ECO:0000259" key="10">
    <source>
        <dbReference type="Pfam" id="PF00724"/>
    </source>
</evidence>
<dbReference type="RefSeq" id="WP_249249597.1">
    <property type="nucleotide sequence ID" value="NZ_JAKIKT010000005.1"/>
</dbReference>
<dbReference type="SUPFAM" id="SSF51905">
    <property type="entry name" value="FAD/NAD(P)-binding domain"/>
    <property type="match status" value="1"/>
</dbReference>
<evidence type="ECO:0000256" key="4">
    <source>
        <dbReference type="ARBA" id="ARBA00022630"/>
    </source>
</evidence>
<dbReference type="Proteomes" id="UP001202831">
    <property type="component" value="Unassembled WGS sequence"/>
</dbReference>
<dbReference type="PRINTS" id="PR00368">
    <property type="entry name" value="FADPNR"/>
</dbReference>
<dbReference type="Pfam" id="PF07992">
    <property type="entry name" value="Pyr_redox_2"/>
    <property type="match status" value="1"/>
</dbReference>
<dbReference type="Pfam" id="PF00724">
    <property type="entry name" value="Oxidored_FMN"/>
    <property type="match status" value="1"/>
</dbReference>
<evidence type="ECO:0000256" key="8">
    <source>
        <dbReference type="ARBA" id="ARBA00023004"/>
    </source>
</evidence>
<comment type="cofactor">
    <cofactor evidence="1">
        <name>FMN</name>
        <dbReference type="ChEBI" id="CHEBI:58210"/>
    </cofactor>
</comment>
<evidence type="ECO:0000256" key="1">
    <source>
        <dbReference type="ARBA" id="ARBA00001917"/>
    </source>
</evidence>
<evidence type="ECO:0000256" key="6">
    <source>
        <dbReference type="ARBA" id="ARBA00022723"/>
    </source>
</evidence>
<keyword evidence="7" id="KW-0560">Oxidoreductase</keyword>
<evidence type="ECO:0000256" key="2">
    <source>
        <dbReference type="ARBA" id="ARBA00001966"/>
    </source>
</evidence>
<evidence type="ECO:0000259" key="11">
    <source>
        <dbReference type="Pfam" id="PF07992"/>
    </source>
</evidence>
<keyword evidence="6" id="KW-0479">Metal-binding</keyword>
<dbReference type="InterPro" id="IPR013785">
    <property type="entry name" value="Aldolase_TIM"/>
</dbReference>
<keyword evidence="4" id="KW-0285">Flavoprotein</keyword>
<dbReference type="InterPro" id="IPR051793">
    <property type="entry name" value="NADH:flavin_oxidoreductase"/>
</dbReference>
<dbReference type="PANTHER" id="PTHR42917">
    <property type="entry name" value="2,4-DIENOYL-COA REDUCTASE"/>
    <property type="match status" value="1"/>
</dbReference>
<protein>
    <submittedName>
        <fullName evidence="12">NAD(P)/FAD-dependent oxidoreductase</fullName>
    </submittedName>
</protein>
<name>A0ABT0N9D4_9GAMM</name>
<dbReference type="PRINTS" id="PR00411">
    <property type="entry name" value="PNDRDTASEI"/>
</dbReference>
<accession>A0ABT0N9D4</accession>
<keyword evidence="9" id="KW-0411">Iron-sulfur</keyword>
<evidence type="ECO:0000256" key="5">
    <source>
        <dbReference type="ARBA" id="ARBA00022643"/>
    </source>
</evidence>
<evidence type="ECO:0000256" key="7">
    <source>
        <dbReference type="ARBA" id="ARBA00023002"/>
    </source>
</evidence>
<comment type="cofactor">
    <cofactor evidence="2">
        <name>[4Fe-4S] cluster</name>
        <dbReference type="ChEBI" id="CHEBI:49883"/>
    </cofactor>
</comment>
<feature type="domain" description="FAD/NAD(P)-binding" evidence="11">
    <location>
        <begin position="411"/>
        <end position="697"/>
    </location>
</feature>
<dbReference type="SUPFAM" id="SSF51395">
    <property type="entry name" value="FMN-linked oxidoreductases"/>
    <property type="match status" value="1"/>
</dbReference>
<organism evidence="12 13">
    <name type="scientific">Shewanella corallii</name>
    <dbReference type="NCBI Taxonomy" id="560080"/>
    <lineage>
        <taxon>Bacteria</taxon>
        <taxon>Pseudomonadati</taxon>
        <taxon>Pseudomonadota</taxon>
        <taxon>Gammaproteobacteria</taxon>
        <taxon>Alteromonadales</taxon>
        <taxon>Shewanellaceae</taxon>
        <taxon>Shewanella</taxon>
    </lineage>
</organism>
<keyword evidence="8" id="KW-0408">Iron</keyword>
<dbReference type="Gene3D" id="3.50.50.60">
    <property type="entry name" value="FAD/NAD(P)-binding domain"/>
    <property type="match status" value="2"/>
</dbReference>
<reference evidence="12 13" key="1">
    <citation type="submission" date="2022-01" db="EMBL/GenBank/DDBJ databases">
        <title>Whole genome-based taxonomy of the Shewanellaceae.</title>
        <authorList>
            <person name="Martin-Rodriguez A.J."/>
        </authorList>
    </citation>
    <scope>NUCLEOTIDE SEQUENCE [LARGE SCALE GENOMIC DNA]</scope>
    <source>
        <strain evidence="12 13">DSM 21332</strain>
    </source>
</reference>
<evidence type="ECO:0000256" key="9">
    <source>
        <dbReference type="ARBA" id="ARBA00023014"/>
    </source>
</evidence>
<dbReference type="InterPro" id="IPR036188">
    <property type="entry name" value="FAD/NAD-bd_sf"/>
</dbReference>
<feature type="domain" description="NADH:flavin oxidoreductase/NADH oxidase N-terminal" evidence="10">
    <location>
        <begin position="12"/>
        <end position="366"/>
    </location>
</feature>
<sequence>MKQIQDPAYKHLLSPGKIGSLELKNRIVMAPMGDNFAEADGHCSERIQAFYEARAKGGAGLITMGVGAIAYPMGTAEPYQVGISDDKFIPGLKQLTERVHRHGARIAIQLQHAGKTAARDMAEGRELWVPSIPPQSQSDMFNSLTRAELGAFIRPKGGQVKIRVMDKADIQQMVTWFAEAAERAKKAGFDGVELHAAHSYIIAGFLSPYYNKRDDEYGGSYQNRSRLLREVIAAVRDKVGRDYPVWLRLDAYELRVETGITLDECIKTAKLAQEYGLDAVSVSAYANPDSGAAFTQAPLVNRPAGFLDWATEVAKNISIPVTAVGRIEPDIADKAIADGNISFLAMGRKLLADPELPNKLSENRADDIRPCIYCYVCVSQIFINERVKCAVNPMTGNESEYPVELTDTPKNLLIIGGGPGGMEAAAIAARRGHKVTLVEKSARLGGTLFFASMAYPDNGKLLEQQIKQLDHPNIQVRLNTLADSALIEEQNPDEVIVATGASRGKPDIPGADAKHVWSGDELRKIMTGEGKEIARQKLSMMQRAMLSSGQITGVTGSIEATRKLSNIWMPLGNKVTIIGGGLVGLELAEFLAQRGRSVTVLEPGHDLGAELSIVRRWRVLHELNKLEVTLVKKAQIEAIDADHVHYRVKTKSEHPDLGLEANLISHALPTDSVVLASGAEPDTRLADTLSAAGLTVHQVGDCQQLGYIEGAIHSAALIARQI</sequence>
<dbReference type="Gene3D" id="3.20.20.70">
    <property type="entry name" value="Aldolase class I"/>
    <property type="match status" value="1"/>
</dbReference>
<dbReference type="EMBL" id="JAKIKT010000005">
    <property type="protein sequence ID" value="MCL2914985.1"/>
    <property type="molecule type" value="Genomic_DNA"/>
</dbReference>
<dbReference type="InterPro" id="IPR001155">
    <property type="entry name" value="OxRdtase_FMN_N"/>
</dbReference>
<comment type="similarity">
    <text evidence="3">In the N-terminal section; belongs to the NADH:flavin oxidoreductase/NADH oxidase family.</text>
</comment>
<gene>
    <name evidence="12" type="ORF">L2725_14590</name>
</gene>
<keyword evidence="5" id="KW-0288">FMN</keyword>
<evidence type="ECO:0000313" key="13">
    <source>
        <dbReference type="Proteomes" id="UP001202831"/>
    </source>
</evidence>
<dbReference type="InterPro" id="IPR023753">
    <property type="entry name" value="FAD/NAD-binding_dom"/>
</dbReference>
<evidence type="ECO:0000313" key="12">
    <source>
        <dbReference type="EMBL" id="MCL2914985.1"/>
    </source>
</evidence>
<keyword evidence="13" id="KW-1185">Reference proteome</keyword>
<evidence type="ECO:0000256" key="3">
    <source>
        <dbReference type="ARBA" id="ARBA00011048"/>
    </source>
</evidence>
<dbReference type="Gene3D" id="3.40.50.720">
    <property type="entry name" value="NAD(P)-binding Rossmann-like Domain"/>
    <property type="match status" value="2"/>
</dbReference>
<dbReference type="CDD" id="cd02803">
    <property type="entry name" value="OYE_like_FMN_family"/>
    <property type="match status" value="1"/>
</dbReference>
<comment type="caution">
    <text evidence="12">The sequence shown here is derived from an EMBL/GenBank/DDBJ whole genome shotgun (WGS) entry which is preliminary data.</text>
</comment>
<dbReference type="PANTHER" id="PTHR42917:SF2">
    <property type="entry name" value="2,4-DIENOYL-COA REDUCTASE [(2E)-ENOYL-COA-PRODUCING]"/>
    <property type="match status" value="1"/>
</dbReference>